<keyword evidence="19" id="KW-1185">Reference proteome</keyword>
<dbReference type="Proteomes" id="UP000504623">
    <property type="component" value="Unplaced"/>
</dbReference>
<dbReference type="InterPro" id="IPR008979">
    <property type="entry name" value="Galactose-bd-like_sf"/>
</dbReference>
<keyword evidence="6 11" id="KW-0067">ATP-binding</keyword>
<dbReference type="AlphaFoldDB" id="A0A9B0TBY6"/>
<dbReference type="InterPro" id="IPR011009">
    <property type="entry name" value="Kinase-like_dom_sf"/>
</dbReference>
<dbReference type="GO" id="GO:0005005">
    <property type="term" value="F:transmembrane-ephrin receptor activity"/>
    <property type="evidence" value="ECO:0007669"/>
    <property type="project" value="TreeGrafter"/>
</dbReference>
<comment type="subcellular location">
    <subcellularLocation>
        <location evidence="1">Membrane</location>
        <topology evidence="1">Single-pass type I membrane protein</topology>
    </subcellularLocation>
</comment>
<gene>
    <name evidence="20" type="primary">EPHB6</name>
</gene>
<dbReference type="Gene3D" id="2.60.120.260">
    <property type="entry name" value="Galactose-binding domain-like"/>
    <property type="match status" value="1"/>
</dbReference>
<evidence type="ECO:0000313" key="20">
    <source>
        <dbReference type="RefSeq" id="XP_006861247.1"/>
    </source>
</evidence>
<dbReference type="PIRSF" id="PIRSF000666">
    <property type="entry name" value="TyrPK_ephrin_receptor"/>
    <property type="match status" value="1"/>
</dbReference>
<feature type="binding site" evidence="11">
    <location>
        <begin position="654"/>
        <end position="662"/>
    </location>
    <ligand>
        <name>ATP</name>
        <dbReference type="ChEBI" id="CHEBI:30616"/>
    </ligand>
</feature>
<dbReference type="Pfam" id="PF07699">
    <property type="entry name" value="Ephrin_rec_like"/>
    <property type="match status" value="1"/>
</dbReference>
<dbReference type="Gene3D" id="2.60.40.10">
    <property type="entry name" value="Immunoglobulins"/>
    <property type="match status" value="2"/>
</dbReference>
<dbReference type="InterPro" id="IPR001426">
    <property type="entry name" value="Tyr_kinase_rcpt_V_CS"/>
</dbReference>
<dbReference type="Gene3D" id="2.10.50.10">
    <property type="entry name" value="Tumor Necrosis Factor Receptor, subunit A, domain 2"/>
    <property type="match status" value="1"/>
</dbReference>
<evidence type="ECO:0000256" key="14">
    <source>
        <dbReference type="SAM" id="SignalP"/>
    </source>
</evidence>
<dbReference type="FunFam" id="2.60.40.10:FF:000508">
    <property type="entry name" value="ephrin type-B receptor 6"/>
    <property type="match status" value="1"/>
</dbReference>
<evidence type="ECO:0000256" key="2">
    <source>
        <dbReference type="ARBA" id="ARBA00022692"/>
    </source>
</evidence>
<keyword evidence="3 14" id="KW-0732">Signal</keyword>
<evidence type="ECO:0000256" key="11">
    <source>
        <dbReference type="PIRSR" id="PIRSR000666-2"/>
    </source>
</evidence>
<dbReference type="SUPFAM" id="SSF56112">
    <property type="entry name" value="Protein kinase-like (PK-like)"/>
    <property type="match status" value="1"/>
</dbReference>
<feature type="disulfide bond" evidence="12">
    <location>
        <begin position="68"/>
        <end position="200"/>
    </location>
</feature>
<dbReference type="FunFam" id="2.10.50.10:FF:000001">
    <property type="entry name" value="Ephrin type-A receptor 5"/>
    <property type="match status" value="1"/>
</dbReference>
<dbReference type="CDD" id="cd10475">
    <property type="entry name" value="EphR_LBD_B6"/>
    <property type="match status" value="1"/>
</dbReference>
<dbReference type="InterPro" id="IPR027936">
    <property type="entry name" value="Eph_TM"/>
</dbReference>
<dbReference type="InterPro" id="IPR013783">
    <property type="entry name" value="Ig-like_fold"/>
</dbReference>
<dbReference type="InterPro" id="IPR001090">
    <property type="entry name" value="Ephrin_rcpt_lig-bd_dom"/>
</dbReference>
<dbReference type="SMART" id="SM01411">
    <property type="entry name" value="Ephrin_rec_like"/>
    <property type="match status" value="1"/>
</dbReference>
<evidence type="ECO:0000259" key="17">
    <source>
        <dbReference type="PROSITE" id="PS50853"/>
    </source>
</evidence>
<evidence type="ECO:0000256" key="9">
    <source>
        <dbReference type="ARBA" id="ARBA00023170"/>
    </source>
</evidence>
<accession>A0A9B0TBY6</accession>
<keyword evidence="12" id="KW-1015">Disulfide bond</keyword>
<dbReference type="Pfam" id="PF14575">
    <property type="entry name" value="EphA2_TM"/>
    <property type="match status" value="1"/>
</dbReference>
<dbReference type="GO" id="GO:0005886">
    <property type="term" value="C:plasma membrane"/>
    <property type="evidence" value="ECO:0007669"/>
    <property type="project" value="InterPro"/>
</dbReference>
<feature type="domain" description="Eph LBD" evidence="18">
    <location>
        <begin position="26"/>
        <end position="218"/>
    </location>
</feature>
<keyword evidence="9 20" id="KW-0675">Receptor</keyword>
<dbReference type="GO" id="GO:0030425">
    <property type="term" value="C:dendrite"/>
    <property type="evidence" value="ECO:0007669"/>
    <property type="project" value="TreeGrafter"/>
</dbReference>
<feature type="domain" description="Protein kinase" evidence="15">
    <location>
        <begin position="648"/>
        <end position="897"/>
    </location>
</feature>
<dbReference type="PANTHER" id="PTHR46877:SF15">
    <property type="entry name" value="EPHRIN TYPE-B RECEPTOR 6"/>
    <property type="match status" value="1"/>
</dbReference>
<feature type="transmembrane region" description="Helical" evidence="13">
    <location>
        <begin position="573"/>
        <end position="597"/>
    </location>
</feature>
<dbReference type="SMART" id="SM00060">
    <property type="entry name" value="FN3"/>
    <property type="match status" value="2"/>
</dbReference>
<organism evidence="19 20">
    <name type="scientific">Chrysochloris asiatica</name>
    <name type="common">Cape golden mole</name>
    <dbReference type="NCBI Taxonomy" id="185453"/>
    <lineage>
        <taxon>Eukaryota</taxon>
        <taxon>Metazoa</taxon>
        <taxon>Chordata</taxon>
        <taxon>Craniata</taxon>
        <taxon>Vertebrata</taxon>
        <taxon>Euteleostomi</taxon>
        <taxon>Mammalia</taxon>
        <taxon>Eutheria</taxon>
        <taxon>Afrotheria</taxon>
        <taxon>Chrysochloridae</taxon>
        <taxon>Chrysochlorinae</taxon>
        <taxon>Chrysochloris</taxon>
    </lineage>
</organism>
<dbReference type="InterPro" id="IPR016257">
    <property type="entry name" value="Tyr_kinase_ephrin_rcpt"/>
</dbReference>
<keyword evidence="8 13" id="KW-0472">Membrane</keyword>
<dbReference type="SUPFAM" id="SSF49265">
    <property type="entry name" value="Fibronectin type III"/>
    <property type="match status" value="1"/>
</dbReference>
<evidence type="ECO:0000256" key="6">
    <source>
        <dbReference type="ARBA" id="ARBA00022840"/>
    </source>
</evidence>
<dbReference type="OrthoDB" id="9826029at2759"/>
<evidence type="ECO:0000256" key="10">
    <source>
        <dbReference type="ARBA" id="ARBA00023180"/>
    </source>
</evidence>
<dbReference type="PROSITE" id="PS50011">
    <property type="entry name" value="PROTEIN_KINASE_DOM"/>
    <property type="match status" value="1"/>
</dbReference>
<feature type="chain" id="PRO_5039533037" evidence="14">
    <location>
        <begin position="25"/>
        <end position="999"/>
    </location>
</feature>
<dbReference type="RefSeq" id="XP_006861247.1">
    <property type="nucleotide sequence ID" value="XM_006861185.1"/>
</dbReference>
<dbReference type="FunFam" id="2.60.40.10:FF:000059">
    <property type="entry name" value="Ephrin type-A receptor 6"/>
    <property type="match status" value="1"/>
</dbReference>
<dbReference type="PRINTS" id="PR00014">
    <property type="entry name" value="FNTYPEIII"/>
</dbReference>
<sequence>MATEGAAGMVCCLWVLVLVSSALALEEVLLDTTGETSEIGWLTYPPGGWDEVSVLDDQRRLTRTFEACHVARSAGSGQDNWLQTHFVERRGVHRAHVRLHFSVRACASLAVGGGACRETFTLYYRQADSPDGPDATESWHRQHWTKVDTIAADESFPAASSSSAWADGQRAGLQLNVKERSFGPLTRRGFYVAFQDTGACLALVAVRLFSYACPATFRAFASFPETQASGAGGASLVAAVGTCVAHAQPVEDGVGGQTGDSSPRLHCNGEGKWMVAVGGCRCQSGHQPDPWGKACQACPTGFYKSYAGNQPCSRCPAHSHAPDPAAPLCPCLPGFYRAGSDPPNAPCTGPPSAPRELWFEVQGSALMLHWRLPRELGGRGDLLFNVVCKECPGRGEPGAGACRRCRDEVYFDPRQRGLTESRVLVGGLRAHVPYVLEVQAVNGVSELSPEPPSAAAINVSTIHEVPSAVPVVHQVSRASDSITVSWPQPEQTNGNILDYQLRYYDQAEDESRSFTLTSETNTATVTRLRPGHIYGFQVRARTAAGHGPYGSRAYFQTLPLGELSTQLPERFSLVVGSVLGALAFLLLGAIAVLTLVFQRRRRGTGYSERLQQHSSPGLGVKYYIDPSAYEDPCQAVQELAREVDPAYIKLEEVIGTGSFGEVHRGRLQPRGRREQAVAIQALWAGGPESLQTAFLGRAAMLGQFHHPNILRLEGVVTRSWPLMVLTELMELGPLDSFLRQREGQFSSLQLVAMQRGVAAALQYLASFAFVHRALSAHSVLVNSHLVCKVAHLGHTPQGPGCMLRWAAPEVIAQAKHTMSSDVWSFGVVMWEVMSYGERPYWDMSDQEVLSAIEQEFRLPPPPGCPPGLHLLMLDTWQKDCAQRPHFDQLVAALDKMIRKPDTLQACGGSQDRPSQALLDPVVLDFLSLDSPKAWLSAIGLECYQENFTRLGLCSFSDVAQLSLEDLPALGITLAGHQKKLLHNVQLLQQHLRPPGSVEV</sequence>
<evidence type="ECO:0000256" key="3">
    <source>
        <dbReference type="ARBA" id="ARBA00022729"/>
    </source>
</evidence>
<feature type="disulfide bond" evidence="12">
    <location>
        <begin position="106"/>
        <end position="116"/>
    </location>
</feature>
<dbReference type="InterPro" id="IPR050449">
    <property type="entry name" value="Ephrin_rcpt_TKs"/>
</dbReference>
<dbReference type="FunFam" id="1.10.510.10:FF:000470">
    <property type="entry name" value="Ephrin type-B receptor 6"/>
    <property type="match status" value="1"/>
</dbReference>
<dbReference type="InterPro" id="IPR003961">
    <property type="entry name" value="FN3_dom"/>
</dbReference>
<dbReference type="Gene3D" id="1.10.510.10">
    <property type="entry name" value="Transferase(Phosphotransferase) domain 1"/>
    <property type="match status" value="1"/>
</dbReference>
<evidence type="ECO:0000256" key="7">
    <source>
        <dbReference type="ARBA" id="ARBA00022989"/>
    </source>
</evidence>
<keyword evidence="2 13" id="KW-0812">Transmembrane</keyword>
<dbReference type="InterPro" id="IPR036116">
    <property type="entry name" value="FN3_sf"/>
</dbReference>
<dbReference type="SUPFAM" id="SSF47769">
    <property type="entry name" value="SAM/Pointed domain"/>
    <property type="match status" value="1"/>
</dbReference>
<dbReference type="InterPro" id="IPR013761">
    <property type="entry name" value="SAM/pointed_sf"/>
</dbReference>
<dbReference type="GeneID" id="102833501"/>
<dbReference type="Pfam" id="PF00041">
    <property type="entry name" value="fn3"/>
    <property type="match status" value="1"/>
</dbReference>
<dbReference type="PRINTS" id="PR00109">
    <property type="entry name" value="TYRKINASE"/>
</dbReference>
<dbReference type="PANTHER" id="PTHR46877">
    <property type="entry name" value="EPH RECEPTOR A5"/>
    <property type="match status" value="1"/>
</dbReference>
<dbReference type="Pfam" id="PF01404">
    <property type="entry name" value="Ephrin_lbd"/>
    <property type="match status" value="1"/>
</dbReference>
<dbReference type="InterPro" id="IPR009030">
    <property type="entry name" value="Growth_fac_rcpt_cys_sf"/>
</dbReference>
<proteinExistence type="predicted"/>
<dbReference type="Pfam" id="PF25599">
    <property type="entry name" value="Ephrin_CRD"/>
    <property type="match status" value="1"/>
</dbReference>
<dbReference type="InterPro" id="IPR001660">
    <property type="entry name" value="SAM"/>
</dbReference>
<evidence type="ECO:0000313" key="19">
    <source>
        <dbReference type="Proteomes" id="UP000504623"/>
    </source>
</evidence>
<dbReference type="SMART" id="SM00615">
    <property type="entry name" value="EPH_lbd"/>
    <property type="match status" value="1"/>
</dbReference>
<dbReference type="Gene3D" id="2.60.40.1770">
    <property type="entry name" value="ephrin a2 ectodomain"/>
    <property type="match status" value="1"/>
</dbReference>
<dbReference type="InterPro" id="IPR011641">
    <property type="entry name" value="Tyr-kin_ephrin_A/B_rcpt-like"/>
</dbReference>
<dbReference type="GO" id="GO:0007411">
    <property type="term" value="P:axon guidance"/>
    <property type="evidence" value="ECO:0007669"/>
    <property type="project" value="TreeGrafter"/>
</dbReference>
<dbReference type="SUPFAM" id="SSF57184">
    <property type="entry name" value="Growth factor receptor domain"/>
    <property type="match status" value="1"/>
</dbReference>
<dbReference type="PROSITE" id="PS00791">
    <property type="entry name" value="RECEPTOR_TYR_KIN_V_2"/>
    <property type="match status" value="1"/>
</dbReference>
<evidence type="ECO:0000256" key="1">
    <source>
        <dbReference type="ARBA" id="ARBA00004479"/>
    </source>
</evidence>
<evidence type="ECO:0000256" key="4">
    <source>
        <dbReference type="ARBA" id="ARBA00022737"/>
    </source>
</evidence>
<dbReference type="PROSITE" id="PS51550">
    <property type="entry name" value="EPH_LBD"/>
    <property type="match status" value="1"/>
</dbReference>
<dbReference type="Pfam" id="PF07714">
    <property type="entry name" value="PK_Tyr_Ser-Thr"/>
    <property type="match status" value="1"/>
</dbReference>
<dbReference type="PROSITE" id="PS50105">
    <property type="entry name" value="SAM_DOMAIN"/>
    <property type="match status" value="1"/>
</dbReference>
<keyword evidence="5 11" id="KW-0547">Nucleotide-binding</keyword>
<dbReference type="SMART" id="SM00454">
    <property type="entry name" value="SAM"/>
    <property type="match status" value="1"/>
</dbReference>
<evidence type="ECO:0000256" key="8">
    <source>
        <dbReference type="ARBA" id="ARBA00023136"/>
    </source>
</evidence>
<evidence type="ECO:0000256" key="13">
    <source>
        <dbReference type="SAM" id="Phobius"/>
    </source>
</evidence>
<evidence type="ECO:0000259" key="18">
    <source>
        <dbReference type="PROSITE" id="PS51550"/>
    </source>
</evidence>
<dbReference type="GO" id="GO:0005524">
    <property type="term" value="F:ATP binding"/>
    <property type="evidence" value="ECO:0007669"/>
    <property type="project" value="UniProtKB-KW"/>
</dbReference>
<keyword evidence="4" id="KW-0677">Repeat</keyword>
<dbReference type="Gene3D" id="3.30.200.20">
    <property type="entry name" value="Phosphorylase Kinase, domain 1"/>
    <property type="match status" value="1"/>
</dbReference>
<evidence type="ECO:0000256" key="5">
    <source>
        <dbReference type="ARBA" id="ARBA00022741"/>
    </source>
</evidence>
<name>A0A9B0TBY6_CHRAS</name>
<feature type="domain" description="Fibronectin type-III" evidence="17">
    <location>
        <begin position="350"/>
        <end position="464"/>
    </location>
</feature>
<evidence type="ECO:0000259" key="15">
    <source>
        <dbReference type="PROSITE" id="PS50011"/>
    </source>
</evidence>
<dbReference type="InterPro" id="IPR000719">
    <property type="entry name" value="Prot_kinase_dom"/>
</dbReference>
<dbReference type="Pfam" id="PF07647">
    <property type="entry name" value="SAM_2"/>
    <property type="match status" value="1"/>
</dbReference>
<dbReference type="SUPFAM" id="SSF49785">
    <property type="entry name" value="Galactose-binding domain-like"/>
    <property type="match status" value="1"/>
</dbReference>
<evidence type="ECO:0000259" key="16">
    <source>
        <dbReference type="PROSITE" id="PS50105"/>
    </source>
</evidence>
<keyword evidence="10" id="KW-0325">Glycoprotein</keyword>
<dbReference type="CDD" id="cd00063">
    <property type="entry name" value="FN3"/>
    <property type="match status" value="2"/>
</dbReference>
<protein>
    <submittedName>
        <fullName evidence="20">Ephrin type-B receptor 6</fullName>
    </submittedName>
</protein>
<feature type="signal peptide" evidence="14">
    <location>
        <begin position="1"/>
        <end position="24"/>
    </location>
</feature>
<feature type="domain" description="SAM" evidence="16">
    <location>
        <begin position="926"/>
        <end position="990"/>
    </location>
</feature>
<dbReference type="InterPro" id="IPR001245">
    <property type="entry name" value="Ser-Thr/Tyr_kinase_cat_dom"/>
</dbReference>
<dbReference type="Gene3D" id="1.10.150.50">
    <property type="entry name" value="Transcription Factor, Ets-1"/>
    <property type="match status" value="1"/>
</dbReference>
<dbReference type="CTD" id="2051"/>
<dbReference type="FunFam" id="2.60.40.1770:FF:000004">
    <property type="entry name" value="ephrin type-B receptor 6"/>
    <property type="match status" value="1"/>
</dbReference>
<feature type="domain" description="Fibronectin type-III" evidence="17">
    <location>
        <begin position="465"/>
        <end position="560"/>
    </location>
</feature>
<dbReference type="PROSITE" id="PS50853">
    <property type="entry name" value="FN3"/>
    <property type="match status" value="2"/>
</dbReference>
<evidence type="ECO:0000256" key="12">
    <source>
        <dbReference type="PIRSR" id="PIRSR000666-3"/>
    </source>
</evidence>
<dbReference type="FunFam" id="2.60.120.260:FF:000064">
    <property type="entry name" value="Ephrin type-B receptor 6"/>
    <property type="match status" value="1"/>
</dbReference>
<keyword evidence="7 13" id="KW-1133">Transmembrane helix</keyword>
<dbReference type="FunFam" id="3.30.200.20:FF:000143">
    <property type="entry name" value="Ephrin type-B receptor 6"/>
    <property type="match status" value="1"/>
</dbReference>
<reference evidence="20" key="1">
    <citation type="submission" date="2025-08" db="UniProtKB">
        <authorList>
            <consortium name="RefSeq"/>
        </authorList>
    </citation>
    <scope>IDENTIFICATION</scope>
    <source>
        <tissue evidence="20">Spleen</tissue>
    </source>
</reference>